<dbReference type="AlphaFoldDB" id="A0A1W0WKL0"/>
<evidence type="ECO:0000313" key="2">
    <source>
        <dbReference type="Proteomes" id="UP000192578"/>
    </source>
</evidence>
<sequence>MRAGCLVHKCFPALFALFSSHLVPFESHETFNPFFNARRRLLIEFLYPTSCRSILHRHPDREDVGTQGGD</sequence>
<gene>
    <name evidence="1" type="ORF">BV898_10133</name>
</gene>
<dbReference type="Proteomes" id="UP000192578">
    <property type="component" value="Unassembled WGS sequence"/>
</dbReference>
<organism evidence="1 2">
    <name type="scientific">Hypsibius exemplaris</name>
    <name type="common">Freshwater tardigrade</name>
    <dbReference type="NCBI Taxonomy" id="2072580"/>
    <lineage>
        <taxon>Eukaryota</taxon>
        <taxon>Metazoa</taxon>
        <taxon>Ecdysozoa</taxon>
        <taxon>Tardigrada</taxon>
        <taxon>Eutardigrada</taxon>
        <taxon>Parachela</taxon>
        <taxon>Hypsibioidea</taxon>
        <taxon>Hypsibiidae</taxon>
        <taxon>Hypsibius</taxon>
    </lineage>
</organism>
<comment type="caution">
    <text evidence="1">The sequence shown here is derived from an EMBL/GenBank/DDBJ whole genome shotgun (WGS) entry which is preliminary data.</text>
</comment>
<accession>A0A1W0WKL0</accession>
<dbReference type="EMBL" id="MTYJ01000084">
    <property type="protein sequence ID" value="OQV15744.1"/>
    <property type="molecule type" value="Genomic_DNA"/>
</dbReference>
<evidence type="ECO:0000313" key="1">
    <source>
        <dbReference type="EMBL" id="OQV15744.1"/>
    </source>
</evidence>
<reference evidence="2" key="1">
    <citation type="submission" date="2017-01" db="EMBL/GenBank/DDBJ databases">
        <title>Comparative genomics of anhydrobiosis in the tardigrade Hypsibius dujardini.</title>
        <authorList>
            <person name="Yoshida Y."/>
            <person name="Koutsovoulos G."/>
            <person name="Laetsch D."/>
            <person name="Stevens L."/>
            <person name="Kumar S."/>
            <person name="Horikawa D."/>
            <person name="Ishino K."/>
            <person name="Komine S."/>
            <person name="Tomita M."/>
            <person name="Blaxter M."/>
            <person name="Arakawa K."/>
        </authorList>
    </citation>
    <scope>NUCLEOTIDE SEQUENCE [LARGE SCALE GENOMIC DNA]</scope>
    <source>
        <strain evidence="2">Z151</strain>
    </source>
</reference>
<keyword evidence="2" id="KW-1185">Reference proteome</keyword>
<name>A0A1W0WKL0_HYPEX</name>
<protein>
    <submittedName>
        <fullName evidence="1">Uncharacterized protein</fullName>
    </submittedName>
</protein>
<proteinExistence type="predicted"/>